<organism evidence="1 2">
    <name type="scientific">Ancylostoma ceylanicum</name>
    <dbReference type="NCBI Taxonomy" id="53326"/>
    <lineage>
        <taxon>Eukaryota</taxon>
        <taxon>Metazoa</taxon>
        <taxon>Ecdysozoa</taxon>
        <taxon>Nematoda</taxon>
        <taxon>Chromadorea</taxon>
        <taxon>Rhabditida</taxon>
        <taxon>Rhabditina</taxon>
        <taxon>Rhabditomorpha</taxon>
        <taxon>Strongyloidea</taxon>
        <taxon>Ancylostomatidae</taxon>
        <taxon>Ancylostomatinae</taxon>
        <taxon>Ancylostoma</taxon>
    </lineage>
</organism>
<sequence>MVAPRSHRRFAITSLELPQSKRFGHHSIYLRRSFWRPTECRDKLSVHWFLPGDRHINRWRVMDWISNSGDKNNKL</sequence>
<proteinExistence type="predicted"/>
<evidence type="ECO:0000313" key="1">
    <source>
        <dbReference type="EMBL" id="EYC23729.1"/>
    </source>
</evidence>
<protein>
    <submittedName>
        <fullName evidence="1">Uncharacterized protein</fullName>
    </submittedName>
</protein>
<keyword evidence="2" id="KW-1185">Reference proteome</keyword>
<comment type="caution">
    <text evidence="1">The sequence shown here is derived from an EMBL/GenBank/DDBJ whole genome shotgun (WGS) entry which is preliminary data.</text>
</comment>
<dbReference type="EMBL" id="JARK01001351">
    <property type="protein sequence ID" value="EYC23729.1"/>
    <property type="molecule type" value="Genomic_DNA"/>
</dbReference>
<evidence type="ECO:0000313" key="2">
    <source>
        <dbReference type="Proteomes" id="UP000024635"/>
    </source>
</evidence>
<dbReference type="Proteomes" id="UP000024635">
    <property type="component" value="Unassembled WGS sequence"/>
</dbReference>
<accession>A0A016V7T8</accession>
<name>A0A016V7T8_9BILA</name>
<gene>
    <name evidence="1" type="primary">Acey_s0015.g2805</name>
    <name evidence="1" type="ORF">Y032_0015g2805</name>
</gene>
<dbReference type="OrthoDB" id="5781377at2759"/>
<dbReference type="AlphaFoldDB" id="A0A016V7T8"/>
<reference evidence="2" key="1">
    <citation type="journal article" date="2015" name="Nat. Genet.">
        <title>The genome and transcriptome of the zoonotic hookworm Ancylostoma ceylanicum identify infection-specific gene families.</title>
        <authorList>
            <person name="Schwarz E.M."/>
            <person name="Hu Y."/>
            <person name="Antoshechkin I."/>
            <person name="Miller M.M."/>
            <person name="Sternberg P.W."/>
            <person name="Aroian R.V."/>
        </authorList>
    </citation>
    <scope>NUCLEOTIDE SEQUENCE</scope>
    <source>
        <strain evidence="2">HY135</strain>
    </source>
</reference>